<feature type="region of interest" description="Disordered" evidence="1">
    <location>
        <begin position="1"/>
        <end position="20"/>
    </location>
</feature>
<evidence type="ECO:0000256" key="1">
    <source>
        <dbReference type="SAM" id="MobiDB-lite"/>
    </source>
</evidence>
<feature type="compositionally biased region" description="Polar residues" evidence="1">
    <location>
        <begin position="86"/>
        <end position="106"/>
    </location>
</feature>
<keyword evidence="3" id="KW-1185">Reference proteome</keyword>
<accession>A0A8H6R998</accession>
<dbReference type="AlphaFoldDB" id="A0A8H6R998"/>
<reference evidence="2" key="1">
    <citation type="submission" date="2020-04" db="EMBL/GenBank/DDBJ databases">
        <title>Draft genome resource of the tomato pathogen Pseudocercospora fuligena.</title>
        <authorList>
            <person name="Zaccaron A."/>
        </authorList>
    </citation>
    <scope>NUCLEOTIDE SEQUENCE</scope>
    <source>
        <strain evidence="2">PF001</strain>
    </source>
</reference>
<evidence type="ECO:0000313" key="2">
    <source>
        <dbReference type="EMBL" id="KAF7187419.1"/>
    </source>
</evidence>
<gene>
    <name evidence="2" type="ORF">HII31_11308</name>
</gene>
<comment type="caution">
    <text evidence="2">The sequence shown here is derived from an EMBL/GenBank/DDBJ whole genome shotgun (WGS) entry which is preliminary data.</text>
</comment>
<protein>
    <submittedName>
        <fullName evidence="2">Uncharacterized protein</fullName>
    </submittedName>
</protein>
<organism evidence="2 3">
    <name type="scientific">Pseudocercospora fuligena</name>
    <dbReference type="NCBI Taxonomy" id="685502"/>
    <lineage>
        <taxon>Eukaryota</taxon>
        <taxon>Fungi</taxon>
        <taxon>Dikarya</taxon>
        <taxon>Ascomycota</taxon>
        <taxon>Pezizomycotina</taxon>
        <taxon>Dothideomycetes</taxon>
        <taxon>Dothideomycetidae</taxon>
        <taxon>Mycosphaerellales</taxon>
        <taxon>Mycosphaerellaceae</taxon>
        <taxon>Pseudocercospora</taxon>
    </lineage>
</organism>
<dbReference type="OrthoDB" id="3642162at2759"/>
<name>A0A8H6R998_9PEZI</name>
<feature type="compositionally biased region" description="Low complexity" evidence="1">
    <location>
        <begin position="68"/>
        <end position="81"/>
    </location>
</feature>
<proteinExistence type="predicted"/>
<dbReference type="EMBL" id="JABCIY010000229">
    <property type="protein sequence ID" value="KAF7187419.1"/>
    <property type="molecule type" value="Genomic_DNA"/>
</dbReference>
<feature type="region of interest" description="Disordered" evidence="1">
    <location>
        <begin position="38"/>
        <end position="143"/>
    </location>
</feature>
<evidence type="ECO:0000313" key="3">
    <source>
        <dbReference type="Proteomes" id="UP000660729"/>
    </source>
</evidence>
<sequence>MSSSSRDFNMNTTASPSSAISVDDYLQRCFQAIDDLANNPYVNGTLPGPDEGSAGQDHRGSIQESPMRGSSQRSQNQVSRQESSHYLDTSRSQTPKVPTGSRSTTPIPRPPKYAAESSSKSMKSPVDHMHLPPVAPKPESKVKGFKAFMRPSWR</sequence>
<dbReference type="Proteomes" id="UP000660729">
    <property type="component" value="Unassembled WGS sequence"/>
</dbReference>